<dbReference type="AlphaFoldDB" id="A0A381RLN2"/>
<gene>
    <name evidence="1" type="ORF">METZ01_LOCUS44733</name>
</gene>
<evidence type="ECO:0000313" key="1">
    <source>
        <dbReference type="EMBL" id="SUZ91879.1"/>
    </source>
</evidence>
<dbReference type="EMBL" id="UINC01002013">
    <property type="protein sequence ID" value="SUZ91879.1"/>
    <property type="molecule type" value="Genomic_DNA"/>
</dbReference>
<sequence length="160" mass="16908">MKRFMITVAFLLVMAAPSLGQPLRDFASPTLGLPVSDPALSGLILDTVTPVRPVRVPTLQAPVRSDPVIGSAAPSSGIGFDWQSGNSYRWSKAPGGHVRIRGLVPGSGSTWTGSISPGGSTIAVFDREMNYWRYNLNTGTRVNTTTGEVCVGQGVSGCFR</sequence>
<dbReference type="SUPFAM" id="SSF69304">
    <property type="entry name" value="Tricorn protease N-terminal domain"/>
    <property type="match status" value="1"/>
</dbReference>
<organism evidence="1">
    <name type="scientific">marine metagenome</name>
    <dbReference type="NCBI Taxonomy" id="408172"/>
    <lineage>
        <taxon>unclassified sequences</taxon>
        <taxon>metagenomes</taxon>
        <taxon>ecological metagenomes</taxon>
    </lineage>
</organism>
<name>A0A381RLN2_9ZZZZ</name>
<proteinExistence type="predicted"/>
<accession>A0A381RLN2</accession>
<reference evidence="1" key="1">
    <citation type="submission" date="2018-05" db="EMBL/GenBank/DDBJ databases">
        <authorList>
            <person name="Lanie J.A."/>
            <person name="Ng W.-L."/>
            <person name="Kazmierczak K.M."/>
            <person name="Andrzejewski T.M."/>
            <person name="Davidsen T.M."/>
            <person name="Wayne K.J."/>
            <person name="Tettelin H."/>
            <person name="Glass J.I."/>
            <person name="Rusch D."/>
            <person name="Podicherti R."/>
            <person name="Tsui H.-C.T."/>
            <person name="Winkler M.E."/>
        </authorList>
    </citation>
    <scope>NUCLEOTIDE SEQUENCE</scope>
</reference>
<protein>
    <submittedName>
        <fullName evidence="1">Uncharacterized protein</fullName>
    </submittedName>
</protein>